<evidence type="ECO:0000256" key="3">
    <source>
        <dbReference type="ARBA" id="ARBA00022630"/>
    </source>
</evidence>
<evidence type="ECO:0000256" key="6">
    <source>
        <dbReference type="ARBA" id="ARBA00023002"/>
    </source>
</evidence>
<dbReference type="CDD" id="cd02135">
    <property type="entry name" value="YdjA-like"/>
    <property type="match status" value="1"/>
</dbReference>
<dbReference type="PANTHER" id="PTHR43821">
    <property type="entry name" value="NAD(P)H NITROREDUCTASE YDJA-RELATED"/>
    <property type="match status" value="1"/>
</dbReference>
<comment type="similarity">
    <text evidence="2">Belongs to the nitroreductase family.</text>
</comment>
<evidence type="ECO:0000256" key="4">
    <source>
        <dbReference type="ARBA" id="ARBA00022643"/>
    </source>
</evidence>
<feature type="domain" description="Nitroreductase" evidence="9">
    <location>
        <begin position="84"/>
        <end position="250"/>
    </location>
</feature>
<keyword evidence="6" id="KW-0560">Oxidoreductase</keyword>
<evidence type="ECO:0000256" key="5">
    <source>
        <dbReference type="ARBA" id="ARBA00022857"/>
    </source>
</evidence>
<name>A0ABY8UMW0_TETOB</name>
<protein>
    <recommendedName>
        <fullName evidence="9">Nitroreductase domain-containing protein</fullName>
    </recommendedName>
</protein>
<keyword evidence="4" id="KW-0288">FMN</keyword>
<accession>A0ABY8UMW0</accession>
<keyword evidence="8" id="KW-1133">Transmembrane helix</keyword>
<keyword evidence="11" id="KW-1185">Reference proteome</keyword>
<dbReference type="InterPro" id="IPR029479">
    <property type="entry name" value="Nitroreductase"/>
</dbReference>
<keyword evidence="7" id="KW-0520">NAD</keyword>
<dbReference type="SUPFAM" id="SSF55469">
    <property type="entry name" value="FMN-dependent nitroreductase-like"/>
    <property type="match status" value="1"/>
</dbReference>
<keyword evidence="8" id="KW-0812">Transmembrane</keyword>
<dbReference type="InterPro" id="IPR052530">
    <property type="entry name" value="NAD(P)H_nitroreductase"/>
</dbReference>
<comment type="cofactor">
    <cofactor evidence="1">
        <name>FMN</name>
        <dbReference type="ChEBI" id="CHEBI:58210"/>
    </cofactor>
</comment>
<dbReference type="InterPro" id="IPR000415">
    <property type="entry name" value="Nitroreductase-like"/>
</dbReference>
<keyword evidence="3" id="KW-0285">Flavoprotein</keyword>
<sequence>MHNQQQQDRGGSMLLLATGAAAVATVATLFPPPVSAWLPVAGIAIAIVLLAGLAQWILQQDSGNAAGGSTPSSLNPSQVLELIKTRRSVFPKDMTGEAGAISKQQLATMLDAARWAPTHKLTEPWHFVVLSGAAKAAFEELTIELCQQRLEPEKAEATVAKLRRKQAKDWPKVHCYIAICLKRHQEVPEWEEIAAVACAVQNMALVGSSMGVHGYWSSWQPAARDAPEMHELLQIDAAKGDRCLGVFVVGQGQQERLAGYRPRRQELDEKVLWLQ</sequence>
<organism evidence="10 11">
    <name type="scientific">Tetradesmus obliquus</name>
    <name type="common">Green alga</name>
    <name type="synonym">Acutodesmus obliquus</name>
    <dbReference type="NCBI Taxonomy" id="3088"/>
    <lineage>
        <taxon>Eukaryota</taxon>
        <taxon>Viridiplantae</taxon>
        <taxon>Chlorophyta</taxon>
        <taxon>core chlorophytes</taxon>
        <taxon>Chlorophyceae</taxon>
        <taxon>CS clade</taxon>
        <taxon>Sphaeropleales</taxon>
        <taxon>Scenedesmaceae</taxon>
        <taxon>Tetradesmus</taxon>
    </lineage>
</organism>
<dbReference type="Pfam" id="PF00881">
    <property type="entry name" value="Nitroreductase"/>
    <property type="match status" value="1"/>
</dbReference>
<dbReference type="PANTHER" id="PTHR43821:SF1">
    <property type="entry name" value="NAD(P)H NITROREDUCTASE YDJA-RELATED"/>
    <property type="match status" value="1"/>
</dbReference>
<keyword evidence="8" id="KW-0472">Membrane</keyword>
<gene>
    <name evidence="10" type="ORF">OEZ85_001267</name>
</gene>
<keyword evidence="5" id="KW-0521">NADP</keyword>
<dbReference type="InterPro" id="IPR026021">
    <property type="entry name" value="YdjA-like"/>
</dbReference>
<dbReference type="Proteomes" id="UP001244341">
    <property type="component" value="Chromosome 15b"/>
</dbReference>
<dbReference type="Gene3D" id="3.40.109.10">
    <property type="entry name" value="NADH Oxidase"/>
    <property type="match status" value="1"/>
</dbReference>
<evidence type="ECO:0000259" key="9">
    <source>
        <dbReference type="Pfam" id="PF00881"/>
    </source>
</evidence>
<proteinExistence type="inferred from homology"/>
<feature type="transmembrane region" description="Helical" evidence="8">
    <location>
        <begin position="36"/>
        <end position="58"/>
    </location>
</feature>
<evidence type="ECO:0000256" key="1">
    <source>
        <dbReference type="ARBA" id="ARBA00001917"/>
    </source>
</evidence>
<evidence type="ECO:0000256" key="7">
    <source>
        <dbReference type="ARBA" id="ARBA00023027"/>
    </source>
</evidence>
<evidence type="ECO:0000256" key="2">
    <source>
        <dbReference type="ARBA" id="ARBA00007118"/>
    </source>
</evidence>
<evidence type="ECO:0000256" key="8">
    <source>
        <dbReference type="SAM" id="Phobius"/>
    </source>
</evidence>
<evidence type="ECO:0000313" key="11">
    <source>
        <dbReference type="Proteomes" id="UP001244341"/>
    </source>
</evidence>
<dbReference type="EMBL" id="CP126222">
    <property type="protein sequence ID" value="WIA22888.1"/>
    <property type="molecule type" value="Genomic_DNA"/>
</dbReference>
<evidence type="ECO:0000313" key="10">
    <source>
        <dbReference type="EMBL" id="WIA22888.1"/>
    </source>
</evidence>
<reference evidence="10 11" key="1">
    <citation type="submission" date="2023-05" db="EMBL/GenBank/DDBJ databases">
        <title>A 100% complete, gapless, phased diploid assembly of the Scenedesmus obliquus UTEX 3031 genome.</title>
        <authorList>
            <person name="Biondi T.C."/>
            <person name="Hanschen E.R."/>
            <person name="Kwon T."/>
            <person name="Eng W."/>
            <person name="Kruse C.P.S."/>
            <person name="Koehler S.I."/>
            <person name="Kunde Y."/>
            <person name="Gleasner C.D."/>
            <person name="You Mak K.T."/>
            <person name="Polle J."/>
            <person name="Hovde B.T."/>
            <person name="Starkenburg S.R."/>
        </authorList>
    </citation>
    <scope>NUCLEOTIDE SEQUENCE [LARGE SCALE GENOMIC DNA]</scope>
    <source>
        <strain evidence="10 11">DOE0152z</strain>
    </source>
</reference>
<feature type="transmembrane region" description="Helical" evidence="8">
    <location>
        <begin position="12"/>
        <end position="30"/>
    </location>
</feature>